<feature type="region of interest" description="Disordered" evidence="1">
    <location>
        <begin position="270"/>
        <end position="289"/>
    </location>
</feature>
<sequence length="467" mass="54592">MLRYTGHPFVDVGIAVMESLLRPKECHAFTRKDLKFAADWLIRIYERKDLRGYLTVHFPNSGWCNPTIKEAKKEEYIKKVLFSYDAPPLEPERSCAFCSNKAQLLADRQHIPLLTGATVLVTAPGGVAGLPVCGYCLMAVQFYPLGTKKVDGRPLFWWTVEPELTFALVSNTFGEFRQSLAVTEDKVINFKWPYTRLMEDARRVLEEYDLMGEDKPLADCIGYHVTNYGSEPDFEQYHIPKELLEFWRDLKFAPEAVRLVHSQIEKKSWEAEKEKGGGKKQKAKQGNQSGEHIVSRRNFYYEALGRAFKERDWKKEVRNIVTRFYLNTEQENLHLNNFQLCEMFLQRVGGMEKQRLDIIRDISDRIIEVLVLGNNDVRWLNDLYNREMLPQEFLRYLVRVQKELSRFGKPISYDSILLMFDMASEDDANIKDAYLIRSLMLIRMFERVVKEKQDLLEKMSDSESDGR</sequence>
<dbReference type="EMBL" id="AAWL01000003">
    <property type="protein sequence ID" value="EAX48297.1"/>
    <property type="molecule type" value="Genomic_DNA"/>
</dbReference>
<protein>
    <recommendedName>
        <fullName evidence="4">Type I-B CRISPR-associated protein Cas8b1/Cst1</fullName>
    </recommendedName>
</protein>
<dbReference type="OrthoDB" id="53745at2"/>
<dbReference type="RefSeq" id="WP_007288545.1">
    <property type="nucleotide sequence ID" value="NZ_AAWL01000003.1"/>
</dbReference>
<evidence type="ECO:0000313" key="3">
    <source>
        <dbReference type="Proteomes" id="UP000005139"/>
    </source>
</evidence>
<accession>A1HND5</accession>
<organism evidence="2 3">
    <name type="scientific">Thermosinus carboxydivorans Nor1</name>
    <dbReference type="NCBI Taxonomy" id="401526"/>
    <lineage>
        <taxon>Bacteria</taxon>
        <taxon>Bacillati</taxon>
        <taxon>Bacillota</taxon>
        <taxon>Negativicutes</taxon>
        <taxon>Selenomonadales</taxon>
        <taxon>Sporomusaceae</taxon>
        <taxon>Thermosinus</taxon>
    </lineage>
</organism>
<evidence type="ECO:0000256" key="1">
    <source>
        <dbReference type="SAM" id="MobiDB-lite"/>
    </source>
</evidence>
<keyword evidence="3" id="KW-1185">Reference proteome</keyword>
<gene>
    <name evidence="2" type="ORF">TcarDRAFT_2247</name>
</gene>
<evidence type="ECO:0000313" key="2">
    <source>
        <dbReference type="EMBL" id="EAX48297.1"/>
    </source>
</evidence>
<dbReference type="AlphaFoldDB" id="A1HND5"/>
<reference evidence="2 3" key="1">
    <citation type="submission" date="2007-01" db="EMBL/GenBank/DDBJ databases">
        <title>Annotation of the draft genome assembly of Thermosinus carboxydivorans Nor1.</title>
        <authorList>
            <consortium name="US DOE Joint Genome Institute (JGI-ORNL)"/>
            <person name="Larimer F."/>
            <person name="Land M."/>
            <person name="Hauser L."/>
        </authorList>
    </citation>
    <scope>NUCLEOTIDE SEQUENCE [LARGE SCALE GENOMIC DNA]</scope>
    <source>
        <strain evidence="2 3">Nor1</strain>
    </source>
</reference>
<proteinExistence type="predicted"/>
<dbReference type="eggNOG" id="ENOG502Z8CM">
    <property type="taxonomic scope" value="Bacteria"/>
</dbReference>
<reference evidence="2 3" key="2">
    <citation type="submission" date="2007-01" db="EMBL/GenBank/DDBJ databases">
        <title>Sequencing of the draft genome and assembly of Thermosinus carboxydivorans Nor1.</title>
        <authorList>
            <consortium name="US DOE Joint Genome Institute (JGI-PGF)"/>
            <person name="Copeland A."/>
            <person name="Lucas S."/>
            <person name="Lapidus A."/>
            <person name="Barry K."/>
            <person name="Glavina del Rio T."/>
            <person name="Dalin E."/>
            <person name="Tice H."/>
            <person name="Bruce D."/>
            <person name="Pitluck S."/>
            <person name="Richardson P."/>
        </authorList>
    </citation>
    <scope>NUCLEOTIDE SEQUENCE [LARGE SCALE GENOMIC DNA]</scope>
    <source>
        <strain evidence="2 3">Nor1</strain>
    </source>
</reference>
<evidence type="ECO:0008006" key="4">
    <source>
        <dbReference type="Google" id="ProtNLM"/>
    </source>
</evidence>
<name>A1HND5_9FIRM</name>
<dbReference type="Proteomes" id="UP000005139">
    <property type="component" value="Unassembled WGS sequence"/>
</dbReference>
<comment type="caution">
    <text evidence="2">The sequence shown here is derived from an EMBL/GenBank/DDBJ whole genome shotgun (WGS) entry which is preliminary data.</text>
</comment>